<proteinExistence type="predicted"/>
<accession>A0ABV0T3W2</accession>
<protein>
    <submittedName>
        <fullName evidence="1">Uncharacterized protein</fullName>
    </submittedName>
</protein>
<evidence type="ECO:0000313" key="1">
    <source>
        <dbReference type="EMBL" id="MEQ2226267.1"/>
    </source>
</evidence>
<evidence type="ECO:0000313" key="2">
    <source>
        <dbReference type="Proteomes" id="UP001482620"/>
    </source>
</evidence>
<name>A0ABV0T3W2_9TELE</name>
<dbReference type="Proteomes" id="UP001482620">
    <property type="component" value="Unassembled WGS sequence"/>
</dbReference>
<gene>
    <name evidence="1" type="ORF">ILYODFUR_025745</name>
</gene>
<dbReference type="EMBL" id="JAHRIQ010014764">
    <property type="protein sequence ID" value="MEQ2226267.1"/>
    <property type="molecule type" value="Genomic_DNA"/>
</dbReference>
<comment type="caution">
    <text evidence="1">The sequence shown here is derived from an EMBL/GenBank/DDBJ whole genome shotgun (WGS) entry which is preliminary data.</text>
</comment>
<sequence>MAKLQMPVKQGGLAVPNITLYQLAAQLRYLPEWINNDSESVWLDLESVNASHGLSSLLFALDSKLIKDTTDNNILIRTNLQAWQAMRKLEGRSLTLSSLWVHYLVTRILSQPDWIEDLGCGRRAGF</sequence>
<keyword evidence="2" id="KW-1185">Reference proteome</keyword>
<organism evidence="1 2">
    <name type="scientific">Ilyodon furcidens</name>
    <name type="common">goldbreast splitfin</name>
    <dbReference type="NCBI Taxonomy" id="33524"/>
    <lineage>
        <taxon>Eukaryota</taxon>
        <taxon>Metazoa</taxon>
        <taxon>Chordata</taxon>
        <taxon>Craniata</taxon>
        <taxon>Vertebrata</taxon>
        <taxon>Euteleostomi</taxon>
        <taxon>Actinopterygii</taxon>
        <taxon>Neopterygii</taxon>
        <taxon>Teleostei</taxon>
        <taxon>Neoteleostei</taxon>
        <taxon>Acanthomorphata</taxon>
        <taxon>Ovalentaria</taxon>
        <taxon>Atherinomorphae</taxon>
        <taxon>Cyprinodontiformes</taxon>
        <taxon>Goodeidae</taxon>
        <taxon>Ilyodon</taxon>
    </lineage>
</organism>
<reference evidence="1 2" key="1">
    <citation type="submission" date="2021-06" db="EMBL/GenBank/DDBJ databases">
        <authorList>
            <person name="Palmer J.M."/>
        </authorList>
    </citation>
    <scope>NUCLEOTIDE SEQUENCE [LARGE SCALE GENOMIC DNA]</scope>
    <source>
        <strain evidence="2">if_2019</strain>
        <tissue evidence="1">Muscle</tissue>
    </source>
</reference>